<evidence type="ECO:0000313" key="3">
    <source>
        <dbReference type="EMBL" id="GAA4330350.1"/>
    </source>
</evidence>
<dbReference type="Pfam" id="PF13628">
    <property type="entry name" value="DUF4142"/>
    <property type="match status" value="1"/>
</dbReference>
<keyword evidence="1" id="KW-0732">Signal</keyword>
<sequence>MHKFRMTALGLVLAFGTGSAALAAGLSHGDATFLEEAADAGQLEISASQIALQKSTRTDIKDFAQMMVDDHTKVANELQSLATSKGAKLPAEPSRKVSRKVNDLQKKTGADFDKEYAKEIGVDAHEDAVKKFEKASKNADDADVKAWAAKTLPSLQAHLAKGRQLRDATK</sequence>
<dbReference type="EMBL" id="BAABFO010000007">
    <property type="protein sequence ID" value="GAA4330350.1"/>
    <property type="molecule type" value="Genomic_DNA"/>
</dbReference>
<dbReference type="PANTHER" id="PTHR38593">
    <property type="entry name" value="BLR2558 PROTEIN"/>
    <property type="match status" value="1"/>
</dbReference>
<feature type="chain" id="PRO_5047008868" description="DUF4142 domain-containing protein" evidence="1">
    <location>
        <begin position="24"/>
        <end position="170"/>
    </location>
</feature>
<dbReference type="PANTHER" id="PTHR38593:SF1">
    <property type="entry name" value="BLR2558 PROTEIN"/>
    <property type="match status" value="1"/>
</dbReference>
<dbReference type="InterPro" id="IPR012347">
    <property type="entry name" value="Ferritin-like"/>
</dbReference>
<comment type="caution">
    <text evidence="3">The sequence shown here is derived from an EMBL/GenBank/DDBJ whole genome shotgun (WGS) entry which is preliminary data.</text>
</comment>
<protein>
    <recommendedName>
        <fullName evidence="2">DUF4142 domain-containing protein</fullName>
    </recommendedName>
</protein>
<evidence type="ECO:0000256" key="1">
    <source>
        <dbReference type="SAM" id="SignalP"/>
    </source>
</evidence>
<evidence type="ECO:0000313" key="4">
    <source>
        <dbReference type="Proteomes" id="UP001501671"/>
    </source>
</evidence>
<evidence type="ECO:0000259" key="2">
    <source>
        <dbReference type="Pfam" id="PF13628"/>
    </source>
</evidence>
<accession>A0ABP8GV68</accession>
<feature type="domain" description="DUF4142" evidence="2">
    <location>
        <begin position="30"/>
        <end position="165"/>
    </location>
</feature>
<dbReference type="InterPro" id="IPR025419">
    <property type="entry name" value="DUF4142"/>
</dbReference>
<dbReference type="Gene3D" id="1.20.1260.10">
    <property type="match status" value="1"/>
</dbReference>
<keyword evidence="4" id="KW-1185">Reference proteome</keyword>
<name>A0ABP8GV68_9BURK</name>
<dbReference type="Proteomes" id="UP001501671">
    <property type="component" value="Unassembled WGS sequence"/>
</dbReference>
<gene>
    <name evidence="3" type="ORF">GCM10023144_17970</name>
</gene>
<dbReference type="RefSeq" id="WP_345248503.1">
    <property type="nucleotide sequence ID" value="NZ_BAABFO010000007.1"/>
</dbReference>
<reference evidence="4" key="1">
    <citation type="journal article" date="2019" name="Int. J. Syst. Evol. Microbiol.">
        <title>The Global Catalogue of Microorganisms (GCM) 10K type strain sequencing project: providing services to taxonomists for standard genome sequencing and annotation.</title>
        <authorList>
            <consortium name="The Broad Institute Genomics Platform"/>
            <consortium name="The Broad Institute Genome Sequencing Center for Infectious Disease"/>
            <person name="Wu L."/>
            <person name="Ma J."/>
        </authorList>
    </citation>
    <scope>NUCLEOTIDE SEQUENCE [LARGE SCALE GENOMIC DNA]</scope>
    <source>
        <strain evidence="4">JCM 17666</strain>
    </source>
</reference>
<organism evidence="3 4">
    <name type="scientific">Pigmentiphaga soli</name>
    <dbReference type="NCBI Taxonomy" id="1007095"/>
    <lineage>
        <taxon>Bacteria</taxon>
        <taxon>Pseudomonadati</taxon>
        <taxon>Pseudomonadota</taxon>
        <taxon>Betaproteobacteria</taxon>
        <taxon>Burkholderiales</taxon>
        <taxon>Alcaligenaceae</taxon>
        <taxon>Pigmentiphaga</taxon>
    </lineage>
</organism>
<feature type="signal peptide" evidence="1">
    <location>
        <begin position="1"/>
        <end position="23"/>
    </location>
</feature>
<proteinExistence type="predicted"/>